<gene>
    <name evidence="5" type="ORF">L0668_07775</name>
</gene>
<evidence type="ECO:0000313" key="5">
    <source>
        <dbReference type="EMBL" id="MCF2948001.1"/>
    </source>
</evidence>
<keyword evidence="3" id="KW-0547">Nucleotide-binding</keyword>
<dbReference type="SUPFAM" id="SSF53067">
    <property type="entry name" value="Actin-like ATPase domain"/>
    <property type="match status" value="2"/>
</dbReference>
<comment type="caution">
    <text evidence="5">The sequence shown here is derived from an EMBL/GenBank/DDBJ whole genome shotgun (WGS) entry which is preliminary data.</text>
</comment>
<dbReference type="EMBL" id="JAKGAS010000003">
    <property type="protein sequence ID" value="MCF2948001.1"/>
    <property type="molecule type" value="Genomic_DNA"/>
</dbReference>
<evidence type="ECO:0000256" key="4">
    <source>
        <dbReference type="ARBA" id="ARBA00022840"/>
    </source>
</evidence>
<accession>A0ABS9D4Z6</accession>
<keyword evidence="2" id="KW-0963">Cytoplasm</keyword>
<dbReference type="RefSeq" id="WP_235311556.1">
    <property type="nucleotide sequence ID" value="NZ_JAKGAS010000003.1"/>
</dbReference>
<evidence type="ECO:0000256" key="3">
    <source>
        <dbReference type="ARBA" id="ARBA00022741"/>
    </source>
</evidence>
<protein>
    <submittedName>
        <fullName evidence="5">Hsp70 family protein</fullName>
    </submittedName>
</protein>
<keyword evidence="4" id="KW-0067">ATP-binding</keyword>
<evidence type="ECO:0000256" key="2">
    <source>
        <dbReference type="ARBA" id="ARBA00022490"/>
    </source>
</evidence>
<dbReference type="Gene3D" id="3.90.640.10">
    <property type="entry name" value="Actin, Chain A, domain 4"/>
    <property type="match status" value="1"/>
</dbReference>
<reference evidence="5 6" key="1">
    <citation type="submission" date="2022-01" db="EMBL/GenBank/DDBJ databases">
        <title>Paraglaciecola sp. G1-23.</title>
        <authorList>
            <person name="Jin M.S."/>
            <person name="Han D.M."/>
            <person name="Kim H.M."/>
            <person name="Jeon C.O."/>
        </authorList>
    </citation>
    <scope>NUCLEOTIDE SEQUENCE [LARGE SCALE GENOMIC DNA]</scope>
    <source>
        <strain evidence="5 6">G1-23</strain>
    </source>
</reference>
<evidence type="ECO:0000313" key="6">
    <source>
        <dbReference type="Proteomes" id="UP001521137"/>
    </source>
</evidence>
<dbReference type="Proteomes" id="UP001521137">
    <property type="component" value="Unassembled WGS sequence"/>
</dbReference>
<dbReference type="PANTHER" id="PTHR42749:SF1">
    <property type="entry name" value="CELL SHAPE-DETERMINING PROTEIN MREB"/>
    <property type="match status" value="1"/>
</dbReference>
<keyword evidence="6" id="KW-1185">Reference proteome</keyword>
<dbReference type="InterPro" id="IPR056546">
    <property type="entry name" value="MreB_MamK-like"/>
</dbReference>
<sequence>MAAIGIDYGTSNSEVVYFDGQTHHFIKLDPAMEDANKIRSSVFIYYEHELPNPPVAVIEAKVAQIKRSITEQIDKAKDSYYEAKDPREQQVYSDKISDLRSEFHNLPELQRKAIQLLLKDMTVQDLSLQQLVETGKFAFGEEGFRRYLKTPEKGRLIYSPKNFLGASLVAGQQQAFVGIIAKQLAFFRTSAETQMQQTVDTAVIGRPVKFHGTRGEQGNSQAIDIMTQAAQKAGFVKVEFLEEPIAAAYKIEQTLDKPTNTLVVDIGGGTTDICCIRLSADKNTCLDRQQDVLSVTGTRLGGMECDKNLIVKGIAPTMGMGQLMFNNLPVPPTYFSDMCAVDNIPKLDQFFSDEYGLEIAQTRCMLKDPKLLMRLQTVQEEKLSARLVNSSRLAKEMLSSKQQITLPLHYIEPDYNVDISLEDLNRSMQSWLRKVKSLVTECLENSLEPPEMLFVTGGMSLSPIVQKEIQRIETQQISLVDLPVLEGDAFNSVCEGLAIQAYKLSNSI</sequence>
<dbReference type="PANTHER" id="PTHR42749">
    <property type="entry name" value="CELL SHAPE-DETERMINING PROTEIN MREB"/>
    <property type="match status" value="1"/>
</dbReference>
<evidence type="ECO:0000256" key="1">
    <source>
        <dbReference type="ARBA" id="ARBA00004496"/>
    </source>
</evidence>
<proteinExistence type="predicted"/>
<organism evidence="5 6">
    <name type="scientific">Paraglaciecola algarum</name>
    <dbReference type="NCBI Taxonomy" id="3050085"/>
    <lineage>
        <taxon>Bacteria</taxon>
        <taxon>Pseudomonadati</taxon>
        <taxon>Pseudomonadota</taxon>
        <taxon>Gammaproteobacteria</taxon>
        <taxon>Alteromonadales</taxon>
        <taxon>Alteromonadaceae</taxon>
        <taxon>Paraglaciecola</taxon>
    </lineage>
</organism>
<comment type="subcellular location">
    <subcellularLocation>
        <location evidence="1">Cytoplasm</location>
    </subcellularLocation>
</comment>
<name>A0ABS9D4Z6_9ALTE</name>
<dbReference type="InterPro" id="IPR043129">
    <property type="entry name" value="ATPase_NBD"/>
</dbReference>
<dbReference type="Gene3D" id="3.30.420.40">
    <property type="match status" value="2"/>
</dbReference>
<dbReference type="Pfam" id="PF06723">
    <property type="entry name" value="MreB_Mbl"/>
    <property type="match status" value="1"/>
</dbReference>